<evidence type="ECO:0000313" key="2">
    <source>
        <dbReference type="Proteomes" id="UP001341840"/>
    </source>
</evidence>
<sequence>MCQETLEIVLDQVSHLCPGVDSSAITSKTRWDPKGKRIYVPEELLGDGAEVPETLPGVVPEQQQEQGNTTVDSSLFVLALCRLVLLHFWHSVMPFARRDVFNFDYRFA</sequence>
<name>A0ABU6X3K1_9FABA</name>
<dbReference type="EMBL" id="JASCZI010211472">
    <property type="protein sequence ID" value="MED6192427.1"/>
    <property type="molecule type" value="Genomic_DNA"/>
</dbReference>
<proteinExistence type="predicted"/>
<evidence type="ECO:0000313" key="1">
    <source>
        <dbReference type="EMBL" id="MED6192427.1"/>
    </source>
</evidence>
<comment type="caution">
    <text evidence="1">The sequence shown here is derived from an EMBL/GenBank/DDBJ whole genome shotgun (WGS) entry which is preliminary data.</text>
</comment>
<keyword evidence="2" id="KW-1185">Reference proteome</keyword>
<dbReference type="Proteomes" id="UP001341840">
    <property type="component" value="Unassembled WGS sequence"/>
</dbReference>
<protein>
    <submittedName>
        <fullName evidence="1">Uncharacterized protein</fullName>
    </submittedName>
</protein>
<gene>
    <name evidence="1" type="ORF">PIB30_010060</name>
</gene>
<reference evidence="1 2" key="1">
    <citation type="journal article" date="2023" name="Plants (Basel)">
        <title>Bridging the Gap: Combining Genomics and Transcriptomics Approaches to Understand Stylosanthes scabra, an Orphan Legume from the Brazilian Caatinga.</title>
        <authorList>
            <person name="Ferreira-Neto J.R.C."/>
            <person name="da Silva M.D."/>
            <person name="Binneck E."/>
            <person name="de Melo N.F."/>
            <person name="da Silva R.H."/>
            <person name="de Melo A.L.T.M."/>
            <person name="Pandolfi V."/>
            <person name="Bustamante F.O."/>
            <person name="Brasileiro-Vidal A.C."/>
            <person name="Benko-Iseppon A.M."/>
        </authorList>
    </citation>
    <scope>NUCLEOTIDE SEQUENCE [LARGE SCALE GENOMIC DNA]</scope>
    <source>
        <tissue evidence="1">Leaves</tissue>
    </source>
</reference>
<accession>A0ABU6X3K1</accession>
<organism evidence="1 2">
    <name type="scientific">Stylosanthes scabra</name>
    <dbReference type="NCBI Taxonomy" id="79078"/>
    <lineage>
        <taxon>Eukaryota</taxon>
        <taxon>Viridiplantae</taxon>
        <taxon>Streptophyta</taxon>
        <taxon>Embryophyta</taxon>
        <taxon>Tracheophyta</taxon>
        <taxon>Spermatophyta</taxon>
        <taxon>Magnoliopsida</taxon>
        <taxon>eudicotyledons</taxon>
        <taxon>Gunneridae</taxon>
        <taxon>Pentapetalae</taxon>
        <taxon>rosids</taxon>
        <taxon>fabids</taxon>
        <taxon>Fabales</taxon>
        <taxon>Fabaceae</taxon>
        <taxon>Papilionoideae</taxon>
        <taxon>50 kb inversion clade</taxon>
        <taxon>dalbergioids sensu lato</taxon>
        <taxon>Dalbergieae</taxon>
        <taxon>Pterocarpus clade</taxon>
        <taxon>Stylosanthes</taxon>
    </lineage>
</organism>